<dbReference type="Proteomes" id="UP000034112">
    <property type="component" value="Unassembled WGS sequence"/>
</dbReference>
<feature type="domain" description="Beta-lactamase-related" evidence="1">
    <location>
        <begin position="33"/>
        <end position="354"/>
    </location>
</feature>
<name>A0A0F9ZZA8_TRIHA</name>
<gene>
    <name evidence="2" type="ORF">THAR02_09353</name>
</gene>
<dbReference type="AlphaFoldDB" id="A0A0F9ZZA8"/>
<dbReference type="OMA" id="CASVAIM"/>
<dbReference type="Gene3D" id="3.40.710.10">
    <property type="entry name" value="DD-peptidase/beta-lactamase superfamily"/>
    <property type="match status" value="1"/>
</dbReference>
<dbReference type="PANTHER" id="PTHR43283">
    <property type="entry name" value="BETA-LACTAMASE-RELATED"/>
    <property type="match status" value="1"/>
</dbReference>
<dbReference type="InterPro" id="IPR001466">
    <property type="entry name" value="Beta-lactam-related"/>
</dbReference>
<evidence type="ECO:0000259" key="1">
    <source>
        <dbReference type="Pfam" id="PF00144"/>
    </source>
</evidence>
<dbReference type="InterPro" id="IPR012338">
    <property type="entry name" value="Beta-lactam/transpept-like"/>
</dbReference>
<dbReference type="PANTHER" id="PTHR43283:SF18">
    <property type="match status" value="1"/>
</dbReference>
<protein>
    <submittedName>
        <fullName evidence="2">Beta-lactamase</fullName>
    </submittedName>
</protein>
<dbReference type="Pfam" id="PF00144">
    <property type="entry name" value="Beta-lactamase"/>
    <property type="match status" value="1"/>
</dbReference>
<accession>A0A0F9ZZA8</accession>
<sequence length="486" mass="52734">MLIKQTTSAFFSQLDELIRSENDGNTSSASVLAKLGTPCASVAIMEDGVISSHCFSTGQENTETIFQACSISKPTFAVALLKLVDGGKIALDTRIGDVLSQDVLDILTKDASASETSVVKGITIAQLLSHTSGLSQGGFPGYSVLDDSRIPTLREVLMGANPVNTLDVHLQGFPGQSYSYSGGGFAVLQLVFETITNKDFATAMHDILLEPLGMTRSSFHPLPTQEENAAKCHWNGYTPCEDAQRVNPEQAAAGLWTTPSDLLKLIRAVQQSLQSSDNTGFLRQETAKSMLTVVKSDVALSWFIPGDLKTVFSHGGSNWPGFRTYVAGYADLPGAAKVKIPENCGISIMTNAVEGDIIVWKLLQAIAYLKKWPEIPLPLGYTRVLPFRAHRDEIGTQWKRWLGKWTCGEKGWSIEANESGNPTIRYDQLSPFPLVSAAMSATIRDGKTQATNLMVSGLDVLVYFCEDDTIEIVKGRGQQTTKLTRA</sequence>
<proteinExistence type="predicted"/>
<dbReference type="EMBL" id="JOKZ01000410">
    <property type="protein sequence ID" value="KKO98533.1"/>
    <property type="molecule type" value="Genomic_DNA"/>
</dbReference>
<comment type="caution">
    <text evidence="2">The sequence shown here is derived from an EMBL/GenBank/DDBJ whole genome shotgun (WGS) entry which is preliminary data.</text>
</comment>
<reference evidence="3" key="1">
    <citation type="journal article" date="2015" name="Genome Announc.">
        <title>Draft whole-genome sequence of the biocontrol agent Trichoderma harzianum T6776.</title>
        <authorList>
            <person name="Baroncelli R."/>
            <person name="Piaggeschi G."/>
            <person name="Fiorini L."/>
            <person name="Bertolini E."/>
            <person name="Zapparata A."/>
            <person name="Pe M.E."/>
            <person name="Sarrocco S."/>
            <person name="Vannacci G."/>
        </authorList>
    </citation>
    <scope>NUCLEOTIDE SEQUENCE [LARGE SCALE GENOMIC DNA]</scope>
    <source>
        <strain evidence="3">T6776</strain>
    </source>
</reference>
<evidence type="ECO:0000313" key="3">
    <source>
        <dbReference type="Proteomes" id="UP000034112"/>
    </source>
</evidence>
<organism evidence="2 3">
    <name type="scientific">Trichoderma harzianum</name>
    <name type="common">Hypocrea lixii</name>
    <dbReference type="NCBI Taxonomy" id="5544"/>
    <lineage>
        <taxon>Eukaryota</taxon>
        <taxon>Fungi</taxon>
        <taxon>Dikarya</taxon>
        <taxon>Ascomycota</taxon>
        <taxon>Pezizomycotina</taxon>
        <taxon>Sordariomycetes</taxon>
        <taxon>Hypocreomycetidae</taxon>
        <taxon>Hypocreales</taxon>
        <taxon>Hypocreaceae</taxon>
        <taxon>Trichoderma</taxon>
    </lineage>
</organism>
<dbReference type="OrthoDB" id="6220758at2759"/>
<dbReference type="SUPFAM" id="SSF56601">
    <property type="entry name" value="beta-lactamase/transpeptidase-like"/>
    <property type="match status" value="1"/>
</dbReference>
<dbReference type="InterPro" id="IPR050789">
    <property type="entry name" value="Diverse_Enzym_Activities"/>
</dbReference>
<evidence type="ECO:0000313" key="2">
    <source>
        <dbReference type="EMBL" id="KKO98533.1"/>
    </source>
</evidence>